<dbReference type="RefSeq" id="WP_021753468.1">
    <property type="nucleotide sequence ID" value="NZ_KI271865.1"/>
</dbReference>
<organism evidence="1 2">
    <name type="scientific">Gemella bergeri ATCC 700627</name>
    <dbReference type="NCBI Taxonomy" id="1321820"/>
    <lineage>
        <taxon>Bacteria</taxon>
        <taxon>Bacillati</taxon>
        <taxon>Bacillota</taxon>
        <taxon>Bacilli</taxon>
        <taxon>Bacillales</taxon>
        <taxon>Gemellaceae</taxon>
        <taxon>Gemella</taxon>
    </lineage>
</organism>
<dbReference type="Pfam" id="PF06962">
    <property type="entry name" value="rRNA_methylase"/>
    <property type="match status" value="1"/>
</dbReference>
<comment type="caution">
    <text evidence="1">The sequence shown here is derived from an EMBL/GenBank/DDBJ whole genome shotgun (WGS) entry which is preliminary data.</text>
</comment>
<dbReference type="CDD" id="cd02440">
    <property type="entry name" value="AdoMet_MTases"/>
    <property type="match status" value="1"/>
</dbReference>
<protein>
    <submittedName>
        <fullName evidence="1">Putative rRNA methylase</fullName>
    </submittedName>
</protein>
<gene>
    <name evidence="1" type="ORF">HMPREF1983_00807</name>
</gene>
<keyword evidence="2" id="KW-1185">Reference proteome</keyword>
<keyword evidence="1" id="KW-0808">Transferase</keyword>
<dbReference type="GO" id="GO:0032259">
    <property type="term" value="P:methylation"/>
    <property type="evidence" value="ECO:0007669"/>
    <property type="project" value="UniProtKB-KW"/>
</dbReference>
<keyword evidence="1" id="KW-0489">Methyltransferase</keyword>
<dbReference type="Gene3D" id="3.40.50.150">
    <property type="entry name" value="Vaccinia Virus protein VP39"/>
    <property type="match status" value="1"/>
</dbReference>
<dbReference type="AlphaFoldDB" id="U2RXY7"/>
<dbReference type="InterPro" id="IPR010719">
    <property type="entry name" value="MnmM_MeTrfase"/>
</dbReference>
<dbReference type="InterPro" id="IPR029063">
    <property type="entry name" value="SAM-dependent_MTases_sf"/>
</dbReference>
<accession>U2RXY7</accession>
<dbReference type="eggNOG" id="COG2518">
    <property type="taxonomic scope" value="Bacteria"/>
</dbReference>
<dbReference type="GO" id="GO:0008168">
    <property type="term" value="F:methyltransferase activity"/>
    <property type="evidence" value="ECO:0007669"/>
    <property type="project" value="UniProtKB-KW"/>
</dbReference>
<evidence type="ECO:0000313" key="1">
    <source>
        <dbReference type="EMBL" id="ERK58403.1"/>
    </source>
</evidence>
<dbReference type="PATRIC" id="fig|1321820.3.peg.786"/>
<name>U2RXY7_9BACL</name>
<sequence>MDNVLTFAKKLLKEKIDKNSIVVDATCGNGNDTLFLAKTSAKKVFAFDIQEQAIFNTRQLLRDNELESKCELILDSHFNFDNYIKSKVRAVMFNLGYLPKGNHNITTTADTTVTTIKKFLKVLEIGGIVVIVVYWGHENGKIEKTALLDMVTALNQHNVEVLQYQFINQKNNAPFVIALEKKKEF</sequence>
<dbReference type="HOGENOM" id="CLU_079190_1_0_9"/>
<evidence type="ECO:0000313" key="2">
    <source>
        <dbReference type="Proteomes" id="UP000016637"/>
    </source>
</evidence>
<dbReference type="Proteomes" id="UP000016637">
    <property type="component" value="Unassembled WGS sequence"/>
</dbReference>
<proteinExistence type="predicted"/>
<dbReference type="PANTHER" id="PTHR35276:SF1">
    <property type="entry name" value="TRNA (MNM(5)S(2)U34)-METHYLTRANSFERASE, CHLOROPLASTIC"/>
    <property type="match status" value="1"/>
</dbReference>
<dbReference type="EMBL" id="AWVP01000050">
    <property type="protein sequence ID" value="ERK58403.1"/>
    <property type="molecule type" value="Genomic_DNA"/>
</dbReference>
<dbReference type="PANTHER" id="PTHR35276">
    <property type="entry name" value="S-ADENOSYL-L-METHIONINE-DEPENDENT METHYLTRANSFERASES SUPERFAMILY PROTEIN"/>
    <property type="match status" value="1"/>
</dbReference>
<dbReference type="SUPFAM" id="SSF53335">
    <property type="entry name" value="S-adenosyl-L-methionine-dependent methyltransferases"/>
    <property type="match status" value="1"/>
</dbReference>
<reference evidence="1 2" key="1">
    <citation type="submission" date="2013-08" db="EMBL/GenBank/DDBJ databases">
        <authorList>
            <person name="Weinstock G."/>
            <person name="Sodergren E."/>
            <person name="Wylie T."/>
            <person name="Fulton L."/>
            <person name="Fulton R."/>
            <person name="Fronick C."/>
            <person name="O'Laughlin M."/>
            <person name="Godfrey J."/>
            <person name="Miner T."/>
            <person name="Herter B."/>
            <person name="Appelbaum E."/>
            <person name="Cordes M."/>
            <person name="Lek S."/>
            <person name="Wollam A."/>
            <person name="Pepin K.H."/>
            <person name="Palsikar V.B."/>
            <person name="Mitreva M."/>
            <person name="Wilson R.K."/>
        </authorList>
    </citation>
    <scope>NUCLEOTIDE SEQUENCE [LARGE SCALE GENOMIC DNA]</scope>
    <source>
        <strain evidence="1 2">ATCC 700627</strain>
    </source>
</reference>